<dbReference type="AlphaFoldDB" id="A0A1M5U209"/>
<dbReference type="EMBL" id="FQXS01000004">
    <property type="protein sequence ID" value="SHH57125.1"/>
    <property type="molecule type" value="Genomic_DNA"/>
</dbReference>
<dbReference type="RefSeq" id="WP_073373765.1">
    <property type="nucleotide sequence ID" value="NZ_FQXS01000004.1"/>
</dbReference>
<dbReference type="STRING" id="1121409.SAMN02745124_00963"/>
<proteinExistence type="predicted"/>
<evidence type="ECO:0000313" key="2">
    <source>
        <dbReference type="Proteomes" id="UP000184139"/>
    </source>
</evidence>
<sequence length="806" mass="92206">MKRFVVLIIITVLLSSTTAITAGGASILERISKSESREQVQVFLGFDRLPRHDEKRSDRRFDIILHDTVPADKLTVFEQDETIVKILTSVHEEATVVSFFFRYPPQKATVSTDNDRTLVLEILPGNRFSKTYDEVSRQLSGITLLDREGPDYTNPLLSSPYAHDWRSFFYTYETEPTLTAPVSFTIPDFPLVAAILPGETDYRELLDGQLLERVDRQSWAEMAPLLEQRLQATQDLQTGKYLALLYGDVLLRMNHFEGAYKQLYLLRQSYPEEQVGVLAAYLLAILLAVNDDPYTADSELRALAQKFPPRHPLTPHYLISLAETSLATRQFEQLRRVLERTDVAYPPPLLAVRALRQADLLYATDRSVQAFVSYRLLPDPVALRQRPFSLNAFCATLYEQKNWQEATSCYQDLTQILTERQSLGMASFRTAMAGLHRGDASTEIAIQLGRIEDTFPNTEAAFRAAVKHTDLRYLDDSAWHPTAQTYYHALAEESPYRAVSGEAYFKEALLYHLHNDDATAIVKLMTLTRNIRSGSIVPHAEALLIQILPGEIRRLIEAGSYLEAVVLSRQNRRFFDNNWFDTALLTDLALAHERLGSYREALDLYLYLASQATSSEREQFYLPLARSAYARGDFSLVEDFADQYNFNFPDGRYAHDILLLKIKSLYMTDQFDRALKLLPEPLPDRLDFKELAATLHFHAQQFETSANLLEELARSADEPTDETVFMHAESLFQLGRNDEATELFRRCRDQATCRGQSLYRLSQLAERRGDTREALNLLQELAETTDDSLWRQLAQKELQTRPLFSP</sequence>
<dbReference type="Gene3D" id="1.25.40.10">
    <property type="entry name" value="Tetratricopeptide repeat domain"/>
    <property type="match status" value="2"/>
</dbReference>
<organism evidence="1 2">
    <name type="scientific">Desulfofustis glycolicus DSM 9705</name>
    <dbReference type="NCBI Taxonomy" id="1121409"/>
    <lineage>
        <taxon>Bacteria</taxon>
        <taxon>Pseudomonadati</taxon>
        <taxon>Thermodesulfobacteriota</taxon>
        <taxon>Desulfobulbia</taxon>
        <taxon>Desulfobulbales</taxon>
        <taxon>Desulfocapsaceae</taxon>
        <taxon>Desulfofustis</taxon>
    </lineage>
</organism>
<keyword evidence="2" id="KW-1185">Reference proteome</keyword>
<name>A0A1M5U209_9BACT</name>
<protein>
    <submittedName>
        <fullName evidence="1">Uncharacterized protein</fullName>
    </submittedName>
</protein>
<dbReference type="SUPFAM" id="SSF48452">
    <property type="entry name" value="TPR-like"/>
    <property type="match status" value="1"/>
</dbReference>
<dbReference type="InterPro" id="IPR011990">
    <property type="entry name" value="TPR-like_helical_dom_sf"/>
</dbReference>
<dbReference type="OrthoDB" id="5428062at2"/>
<evidence type="ECO:0000313" key="1">
    <source>
        <dbReference type="EMBL" id="SHH57125.1"/>
    </source>
</evidence>
<accession>A0A1M5U209</accession>
<dbReference type="Proteomes" id="UP000184139">
    <property type="component" value="Unassembled WGS sequence"/>
</dbReference>
<gene>
    <name evidence="1" type="ORF">SAMN02745124_00963</name>
</gene>
<reference evidence="1 2" key="1">
    <citation type="submission" date="2016-11" db="EMBL/GenBank/DDBJ databases">
        <authorList>
            <person name="Jaros S."/>
            <person name="Januszkiewicz K."/>
            <person name="Wedrychowicz H."/>
        </authorList>
    </citation>
    <scope>NUCLEOTIDE SEQUENCE [LARGE SCALE GENOMIC DNA]</scope>
    <source>
        <strain evidence="1 2">DSM 9705</strain>
    </source>
</reference>